<feature type="compositionally biased region" description="Polar residues" evidence="1">
    <location>
        <begin position="43"/>
        <end position="60"/>
    </location>
</feature>
<protein>
    <submittedName>
        <fullName evidence="3">Uncharacterized protein LOC107030178</fullName>
    </submittedName>
</protein>
<proteinExistence type="predicted"/>
<feature type="compositionally biased region" description="Low complexity" evidence="1">
    <location>
        <begin position="61"/>
        <end position="74"/>
    </location>
</feature>
<keyword evidence="2" id="KW-1185">Reference proteome</keyword>
<reference evidence="2" key="1">
    <citation type="journal article" date="2014" name="Nat. Genet.">
        <title>The genome of the stress-tolerant wild tomato species Solanum pennellii.</title>
        <authorList>
            <person name="Bolger A."/>
            <person name="Scossa F."/>
            <person name="Bolger M.E."/>
            <person name="Lanz C."/>
            <person name="Maumus F."/>
            <person name="Tohge T."/>
            <person name="Quesneville H."/>
            <person name="Alseekh S."/>
            <person name="Sorensen I."/>
            <person name="Lichtenstein G."/>
            <person name="Fich E.A."/>
            <person name="Conte M."/>
            <person name="Keller H."/>
            <person name="Schneeberger K."/>
            <person name="Schwacke R."/>
            <person name="Ofner I."/>
            <person name="Vrebalov J."/>
            <person name="Xu Y."/>
            <person name="Osorio S."/>
            <person name="Aflitos S.A."/>
            <person name="Schijlen E."/>
            <person name="Jimenez-Gomez J.M."/>
            <person name="Ryngajllo M."/>
            <person name="Kimura S."/>
            <person name="Kumar R."/>
            <person name="Koenig D."/>
            <person name="Headland L.R."/>
            <person name="Maloof J.N."/>
            <person name="Sinha N."/>
            <person name="van Ham R.C."/>
            <person name="Lankhorst R.K."/>
            <person name="Mao L."/>
            <person name="Vogel A."/>
            <person name="Arsova B."/>
            <person name="Panstruga R."/>
            <person name="Fei Z."/>
            <person name="Rose J.K."/>
            <person name="Zamir D."/>
            <person name="Carrari F."/>
            <person name="Giovannoni J.J."/>
            <person name="Weigel D."/>
            <person name="Usadel B."/>
            <person name="Fernie A.R."/>
        </authorList>
    </citation>
    <scope>NUCLEOTIDE SEQUENCE [LARGE SCALE GENOMIC DNA]</scope>
    <source>
        <strain evidence="2">cv. LA0716</strain>
    </source>
</reference>
<dbReference type="RefSeq" id="XP_015087038.1">
    <property type="nucleotide sequence ID" value="XM_015231552.1"/>
</dbReference>
<name>A0ABM1HL13_SOLPN</name>
<dbReference type="Proteomes" id="UP000694930">
    <property type="component" value="Chromosome 9"/>
</dbReference>
<accession>A0ABM1HL13</accession>
<evidence type="ECO:0000313" key="3">
    <source>
        <dbReference type="RefSeq" id="XP_015087038.1"/>
    </source>
</evidence>
<reference evidence="3" key="2">
    <citation type="submission" date="2025-08" db="UniProtKB">
        <authorList>
            <consortium name="RefSeq"/>
        </authorList>
    </citation>
    <scope>IDENTIFICATION</scope>
</reference>
<gene>
    <name evidence="3" type="primary">LOC107030178</name>
</gene>
<organism evidence="2 3">
    <name type="scientific">Solanum pennellii</name>
    <name type="common">Tomato</name>
    <name type="synonym">Lycopersicon pennellii</name>
    <dbReference type="NCBI Taxonomy" id="28526"/>
    <lineage>
        <taxon>Eukaryota</taxon>
        <taxon>Viridiplantae</taxon>
        <taxon>Streptophyta</taxon>
        <taxon>Embryophyta</taxon>
        <taxon>Tracheophyta</taxon>
        <taxon>Spermatophyta</taxon>
        <taxon>Magnoliopsida</taxon>
        <taxon>eudicotyledons</taxon>
        <taxon>Gunneridae</taxon>
        <taxon>Pentapetalae</taxon>
        <taxon>asterids</taxon>
        <taxon>lamiids</taxon>
        <taxon>Solanales</taxon>
        <taxon>Solanaceae</taxon>
        <taxon>Solanoideae</taxon>
        <taxon>Solaneae</taxon>
        <taxon>Solanum</taxon>
        <taxon>Solanum subgen. Lycopersicon</taxon>
    </lineage>
</organism>
<feature type="region of interest" description="Disordered" evidence="1">
    <location>
        <begin position="39"/>
        <end position="74"/>
    </location>
</feature>
<evidence type="ECO:0000313" key="2">
    <source>
        <dbReference type="Proteomes" id="UP000694930"/>
    </source>
</evidence>
<dbReference type="PANTHER" id="PTHR31016">
    <property type="entry name" value="OS04G0228100 PROTEIN"/>
    <property type="match status" value="1"/>
</dbReference>
<dbReference type="GeneID" id="107030178"/>
<evidence type="ECO:0000256" key="1">
    <source>
        <dbReference type="SAM" id="MobiDB-lite"/>
    </source>
</evidence>
<dbReference type="PANTHER" id="PTHR31016:SF20">
    <property type="entry name" value="HEAT-INDUCIBLE TRANSCRIPTION REPRESSOR-RELATED"/>
    <property type="match status" value="1"/>
</dbReference>
<sequence length="244" mass="27618">MDNSIPRKRLHALTSSLNHFGDTIGNALEEQAKEYKKARTGNYDYSQQKSGGRNCSEGQQKFSAPAPSSASVPSFKKSARTGCMLFKLTRIRKVLLMSSLRSYLSGFTEDKSSENIQNSVSVAMATAAKGKLLLRELKSVKEYVPFAKHRCCQLEEEKKILRESCSKRDNPTDDDMIQLQLETLLAEKGRLAHEYSVYARENHFLREIVEYHQLPMQVAVYQDEGIQEVTQVSRMHSTSPPTPH</sequence>